<proteinExistence type="predicted"/>
<dbReference type="GeneID" id="91568500"/>
<dbReference type="InterPro" id="IPR050267">
    <property type="entry name" value="Anti-sigma-factor_SerPK"/>
</dbReference>
<evidence type="ECO:0000259" key="2">
    <source>
        <dbReference type="Pfam" id="PF13581"/>
    </source>
</evidence>
<keyword evidence="1" id="KW-0723">Serine/threonine-protein kinase</keyword>
<feature type="domain" description="Histidine kinase/HSP90-like ATPase" evidence="2">
    <location>
        <begin position="31"/>
        <end position="133"/>
    </location>
</feature>
<protein>
    <submittedName>
        <fullName evidence="3">Anti-sigma regulatory factor (Ser/Thr protein kinase)</fullName>
    </submittedName>
</protein>
<dbReference type="InterPro" id="IPR003594">
    <property type="entry name" value="HATPase_dom"/>
</dbReference>
<dbReference type="RefSeq" id="WP_130877132.1">
    <property type="nucleotide sequence ID" value="NZ_JAGIOH010000001.1"/>
</dbReference>
<dbReference type="PANTHER" id="PTHR35526">
    <property type="entry name" value="ANTI-SIGMA-F FACTOR RSBW-RELATED"/>
    <property type="match status" value="1"/>
</dbReference>
<comment type="caution">
    <text evidence="3">The sequence shown here is derived from an EMBL/GenBank/DDBJ whole genome shotgun (WGS) entry which is preliminary data.</text>
</comment>
<organism evidence="3 4">
    <name type="scientific">Streptomyces syringium</name>
    <dbReference type="NCBI Taxonomy" id="76729"/>
    <lineage>
        <taxon>Bacteria</taxon>
        <taxon>Bacillati</taxon>
        <taxon>Actinomycetota</taxon>
        <taxon>Actinomycetes</taxon>
        <taxon>Kitasatosporales</taxon>
        <taxon>Streptomycetaceae</taxon>
        <taxon>Streptomyces</taxon>
    </lineage>
</organism>
<accession>A0ABS4Y054</accession>
<evidence type="ECO:0000313" key="3">
    <source>
        <dbReference type="EMBL" id="MBP2402161.1"/>
    </source>
</evidence>
<dbReference type="PANTHER" id="PTHR35526:SF3">
    <property type="entry name" value="ANTI-SIGMA-F FACTOR RSBW"/>
    <property type="match status" value="1"/>
</dbReference>
<evidence type="ECO:0000256" key="1">
    <source>
        <dbReference type="ARBA" id="ARBA00022527"/>
    </source>
</evidence>
<dbReference type="Proteomes" id="UP001519291">
    <property type="component" value="Unassembled WGS sequence"/>
</dbReference>
<evidence type="ECO:0000313" key="4">
    <source>
        <dbReference type="Proteomes" id="UP001519291"/>
    </source>
</evidence>
<keyword evidence="4" id="KW-1185">Reference proteome</keyword>
<sequence length="155" mass="17106">MRATVDVNALSTPGYYRRARPRGFAVHLNVTEEHLRRVRELTVRTLTRFGVGDETVEAARLVVSELVGNAVRVCGDFVPVVVEVDVMPPGVAVNVHDPEPLRMPSRKDVAPDDGAAESGRGLILLDLLAPEWRVFWSPIGKMICCRVPRCDRGHG</sequence>
<reference evidence="3 4" key="1">
    <citation type="submission" date="2021-03" db="EMBL/GenBank/DDBJ databases">
        <title>Sequencing the genomes of 1000 actinobacteria strains.</title>
        <authorList>
            <person name="Klenk H.-P."/>
        </authorList>
    </citation>
    <scope>NUCLEOTIDE SEQUENCE [LARGE SCALE GENOMIC DNA]</scope>
    <source>
        <strain evidence="3 4">DSM 41480</strain>
    </source>
</reference>
<dbReference type="EMBL" id="JAGIOH010000001">
    <property type="protein sequence ID" value="MBP2402161.1"/>
    <property type="molecule type" value="Genomic_DNA"/>
</dbReference>
<gene>
    <name evidence="3" type="ORF">JO379_001630</name>
</gene>
<name>A0ABS4Y054_9ACTN</name>
<dbReference type="InterPro" id="IPR036890">
    <property type="entry name" value="HATPase_C_sf"/>
</dbReference>
<dbReference type="Pfam" id="PF13581">
    <property type="entry name" value="HATPase_c_2"/>
    <property type="match status" value="1"/>
</dbReference>
<dbReference type="Gene3D" id="3.30.565.10">
    <property type="entry name" value="Histidine kinase-like ATPase, C-terminal domain"/>
    <property type="match status" value="1"/>
</dbReference>
<keyword evidence="1" id="KW-0418">Kinase</keyword>
<dbReference type="CDD" id="cd16936">
    <property type="entry name" value="HATPase_RsbW-like"/>
    <property type="match status" value="1"/>
</dbReference>
<keyword evidence="1" id="KW-0808">Transferase</keyword>